<keyword evidence="6 7" id="KW-0472">Membrane</keyword>
<protein>
    <submittedName>
        <fullName evidence="8">Cytochrome bd-type quinol oxidase subunit 2</fullName>
    </submittedName>
</protein>
<evidence type="ECO:0000256" key="5">
    <source>
        <dbReference type="ARBA" id="ARBA00022989"/>
    </source>
</evidence>
<keyword evidence="5 7" id="KW-1133">Transmembrane helix</keyword>
<evidence type="ECO:0000256" key="7">
    <source>
        <dbReference type="SAM" id="Phobius"/>
    </source>
</evidence>
<evidence type="ECO:0000256" key="2">
    <source>
        <dbReference type="ARBA" id="ARBA00007543"/>
    </source>
</evidence>
<evidence type="ECO:0000313" key="9">
    <source>
        <dbReference type="Proteomes" id="UP000552757"/>
    </source>
</evidence>
<keyword evidence="4 7" id="KW-0812">Transmembrane</keyword>
<evidence type="ECO:0000256" key="4">
    <source>
        <dbReference type="ARBA" id="ARBA00022692"/>
    </source>
</evidence>
<keyword evidence="3" id="KW-1003">Cell membrane</keyword>
<reference evidence="8 9" key="1">
    <citation type="submission" date="2020-08" db="EMBL/GenBank/DDBJ databases">
        <title>Genomic Encyclopedia of Type Strains, Phase IV (KMG-IV): sequencing the most valuable type-strain genomes for metagenomic binning, comparative biology and taxonomic classification.</title>
        <authorList>
            <person name="Goeker M."/>
        </authorList>
    </citation>
    <scope>NUCLEOTIDE SEQUENCE [LARGE SCALE GENOMIC DNA]</scope>
    <source>
        <strain evidence="8 9">DSM 29348</strain>
    </source>
</reference>
<proteinExistence type="inferred from homology"/>
<evidence type="ECO:0000256" key="3">
    <source>
        <dbReference type="ARBA" id="ARBA00022475"/>
    </source>
</evidence>
<name>A0A7W6DHQ5_9SPHN</name>
<gene>
    <name evidence="8" type="ORF">GGR44_000451</name>
</gene>
<dbReference type="EMBL" id="JACIEB010000001">
    <property type="protein sequence ID" value="MBB3980820.1"/>
    <property type="molecule type" value="Genomic_DNA"/>
</dbReference>
<evidence type="ECO:0000256" key="1">
    <source>
        <dbReference type="ARBA" id="ARBA00004651"/>
    </source>
</evidence>
<evidence type="ECO:0000313" key="8">
    <source>
        <dbReference type="EMBL" id="MBB3980820.1"/>
    </source>
</evidence>
<dbReference type="Proteomes" id="UP000552757">
    <property type="component" value="Unassembled WGS sequence"/>
</dbReference>
<comment type="similarity">
    <text evidence="2">Belongs to the cytochrome ubiquinol oxidase subunit 2 family.</text>
</comment>
<dbReference type="Pfam" id="PF02322">
    <property type="entry name" value="Cyt_bd_oxida_II"/>
    <property type="match status" value="1"/>
</dbReference>
<dbReference type="AlphaFoldDB" id="A0A7W6DHQ5"/>
<evidence type="ECO:0000256" key="6">
    <source>
        <dbReference type="ARBA" id="ARBA00023136"/>
    </source>
</evidence>
<dbReference type="RefSeq" id="WP_183953805.1">
    <property type="nucleotide sequence ID" value="NZ_JACIEB010000001.1"/>
</dbReference>
<accession>A0A7W6DHQ5</accession>
<keyword evidence="9" id="KW-1185">Reference proteome</keyword>
<organism evidence="8 9">
    <name type="scientific">Sphingobium fontiphilum</name>
    <dbReference type="NCBI Taxonomy" id="944425"/>
    <lineage>
        <taxon>Bacteria</taxon>
        <taxon>Pseudomonadati</taxon>
        <taxon>Pseudomonadota</taxon>
        <taxon>Alphaproteobacteria</taxon>
        <taxon>Sphingomonadales</taxon>
        <taxon>Sphingomonadaceae</taxon>
        <taxon>Sphingobium</taxon>
    </lineage>
</organism>
<comment type="subcellular location">
    <subcellularLocation>
        <location evidence="1">Cell membrane</location>
        <topology evidence="1">Multi-pass membrane protein</topology>
    </subcellularLocation>
</comment>
<dbReference type="GO" id="GO:0005886">
    <property type="term" value="C:plasma membrane"/>
    <property type="evidence" value="ECO:0007669"/>
    <property type="project" value="UniProtKB-SubCell"/>
</dbReference>
<sequence length="154" mass="16397">MLRRPLADGPFVHCACLTRDLAPVPKQDQRRYGTDGETRGDGLFHPFPLLTRRLSAAMLVLHGAGWLSIKIERGPAHDRARAFGEVAAIAAILLFAAGGAMAAMTGTVAAPGAWLDHYDAHGRTLIAPLVGPGLAVGFGILNGIWHEFHSEADE</sequence>
<feature type="transmembrane region" description="Helical" evidence="7">
    <location>
        <begin position="125"/>
        <end position="145"/>
    </location>
</feature>
<feature type="transmembrane region" description="Helical" evidence="7">
    <location>
        <begin position="83"/>
        <end position="105"/>
    </location>
</feature>
<comment type="caution">
    <text evidence="8">The sequence shown here is derived from an EMBL/GenBank/DDBJ whole genome shotgun (WGS) entry which is preliminary data.</text>
</comment>
<dbReference type="InterPro" id="IPR003317">
    <property type="entry name" value="Cyt-d_oxidase_su2"/>
</dbReference>